<accession>A0AAV7QP01</accession>
<feature type="compositionally biased region" description="Basic and acidic residues" evidence="1">
    <location>
        <begin position="38"/>
        <end position="48"/>
    </location>
</feature>
<proteinExistence type="predicted"/>
<reference evidence="2" key="1">
    <citation type="journal article" date="2022" name="bioRxiv">
        <title>Sequencing and chromosome-scale assembly of the giantPleurodeles waltlgenome.</title>
        <authorList>
            <person name="Brown T."/>
            <person name="Elewa A."/>
            <person name="Iarovenko S."/>
            <person name="Subramanian E."/>
            <person name="Araus A.J."/>
            <person name="Petzold A."/>
            <person name="Susuki M."/>
            <person name="Suzuki K.-i.T."/>
            <person name="Hayashi T."/>
            <person name="Toyoda A."/>
            <person name="Oliveira C."/>
            <person name="Osipova E."/>
            <person name="Leigh N.D."/>
            <person name="Simon A."/>
            <person name="Yun M.H."/>
        </authorList>
    </citation>
    <scope>NUCLEOTIDE SEQUENCE</scope>
    <source>
        <strain evidence="2">20211129_DDA</strain>
        <tissue evidence="2">Liver</tissue>
    </source>
</reference>
<dbReference type="EMBL" id="JANPWB010000010">
    <property type="protein sequence ID" value="KAJ1141863.1"/>
    <property type="molecule type" value="Genomic_DNA"/>
</dbReference>
<sequence length="56" mass="6323">GRGRRRRRESRTGSAVLDNPAARAPDFQIPGSPPWKVGDPKQADHRSQDWCMRPVV</sequence>
<feature type="region of interest" description="Disordered" evidence="1">
    <location>
        <begin position="1"/>
        <end position="56"/>
    </location>
</feature>
<evidence type="ECO:0000313" key="2">
    <source>
        <dbReference type="EMBL" id="KAJ1141863.1"/>
    </source>
</evidence>
<gene>
    <name evidence="2" type="ORF">NDU88_008191</name>
</gene>
<protein>
    <submittedName>
        <fullName evidence="2">Uncharacterized protein</fullName>
    </submittedName>
</protein>
<name>A0AAV7QP01_PLEWA</name>
<dbReference type="Proteomes" id="UP001066276">
    <property type="component" value="Chromosome 6"/>
</dbReference>
<evidence type="ECO:0000313" key="3">
    <source>
        <dbReference type="Proteomes" id="UP001066276"/>
    </source>
</evidence>
<feature type="non-terminal residue" evidence="2">
    <location>
        <position position="56"/>
    </location>
</feature>
<feature type="non-terminal residue" evidence="2">
    <location>
        <position position="1"/>
    </location>
</feature>
<evidence type="ECO:0000256" key="1">
    <source>
        <dbReference type="SAM" id="MobiDB-lite"/>
    </source>
</evidence>
<comment type="caution">
    <text evidence="2">The sequence shown here is derived from an EMBL/GenBank/DDBJ whole genome shotgun (WGS) entry which is preliminary data.</text>
</comment>
<organism evidence="2 3">
    <name type="scientific">Pleurodeles waltl</name>
    <name type="common">Iberian ribbed newt</name>
    <dbReference type="NCBI Taxonomy" id="8319"/>
    <lineage>
        <taxon>Eukaryota</taxon>
        <taxon>Metazoa</taxon>
        <taxon>Chordata</taxon>
        <taxon>Craniata</taxon>
        <taxon>Vertebrata</taxon>
        <taxon>Euteleostomi</taxon>
        <taxon>Amphibia</taxon>
        <taxon>Batrachia</taxon>
        <taxon>Caudata</taxon>
        <taxon>Salamandroidea</taxon>
        <taxon>Salamandridae</taxon>
        <taxon>Pleurodelinae</taxon>
        <taxon>Pleurodeles</taxon>
    </lineage>
</organism>
<dbReference type="AlphaFoldDB" id="A0AAV7QP01"/>
<keyword evidence="3" id="KW-1185">Reference proteome</keyword>